<evidence type="ECO:0000313" key="2">
    <source>
        <dbReference type="Proteomes" id="UP000002215"/>
    </source>
</evidence>
<dbReference type="EMBL" id="CP001699">
    <property type="protein sequence ID" value="ACU60657.1"/>
    <property type="molecule type" value="Genomic_DNA"/>
</dbReference>
<gene>
    <name evidence="1" type="ordered locus">Cpin_3190</name>
</gene>
<proteinExistence type="predicted"/>
<evidence type="ECO:0000313" key="1">
    <source>
        <dbReference type="EMBL" id="ACU60657.1"/>
    </source>
</evidence>
<dbReference type="Proteomes" id="UP000002215">
    <property type="component" value="Chromosome"/>
</dbReference>
<sequence>MGMNNWIGEDRICEIKRSIRFSSLDDDNIKIKNVGKHFYASQGRVLSKYEFVFTVTDVYDDPLSLNEVFSSLMSLEVRIKDTHLASVPINKLQEQLKQHYIRNTTRKDKIAGVDPETVLACVPQLYVYLDAGERVKEKGIRFNRVEGAKPAFPFSLRGSWYQVFNTTFRVWLHERKTVSGLIDLNRALRISILRLHSEYSCISKVLEAIYKEVLHVTPFSDESQRLQRYLYNAYDIISKDNKYLDQELSVNNFLSYFQEKFDELRPGESAILKKQIESSNFRPHTKQQVFTIIDKLNVMTTNNISHSQGFTTGNNSNVQGTFNQINNNVPADLDYEALSAELSKLKDELHLTAKTPEEFTALATVANAEAEARNKNGNKVVEYLKQGGKWVIDTANKIGVGVVAKLIADNIHGLG</sequence>
<reference evidence="1 2" key="2">
    <citation type="journal article" date="2010" name="Stand. Genomic Sci.">
        <title>Complete genome sequence of Chitinophaga pinensis type strain (UQM 2034).</title>
        <authorList>
            <person name="Glavina Del Rio T."/>
            <person name="Abt B."/>
            <person name="Spring S."/>
            <person name="Lapidus A."/>
            <person name="Nolan M."/>
            <person name="Tice H."/>
            <person name="Copeland A."/>
            <person name="Cheng J.F."/>
            <person name="Chen F."/>
            <person name="Bruce D."/>
            <person name="Goodwin L."/>
            <person name="Pitluck S."/>
            <person name="Ivanova N."/>
            <person name="Mavromatis K."/>
            <person name="Mikhailova N."/>
            <person name="Pati A."/>
            <person name="Chen A."/>
            <person name="Palaniappan K."/>
            <person name="Land M."/>
            <person name="Hauser L."/>
            <person name="Chang Y.J."/>
            <person name="Jeffries C.D."/>
            <person name="Chain P."/>
            <person name="Saunders E."/>
            <person name="Detter J.C."/>
            <person name="Brettin T."/>
            <person name="Rohde M."/>
            <person name="Goker M."/>
            <person name="Bristow J."/>
            <person name="Eisen J.A."/>
            <person name="Markowitz V."/>
            <person name="Hugenholtz P."/>
            <person name="Kyrpides N.C."/>
            <person name="Klenk H.P."/>
            <person name="Lucas S."/>
        </authorList>
    </citation>
    <scope>NUCLEOTIDE SEQUENCE [LARGE SCALE GENOMIC DNA]</scope>
    <source>
        <strain evidence="2">ATCC 43595 / DSM 2588 / LMG 13176 / NBRC 15968 / NCIMB 11800 / UQM 2034</strain>
    </source>
</reference>
<name>A0A979G486_CHIPD</name>
<reference evidence="2" key="1">
    <citation type="submission" date="2009-08" db="EMBL/GenBank/DDBJ databases">
        <title>The complete genome of Chitinophaga pinensis DSM 2588.</title>
        <authorList>
            <consortium name="US DOE Joint Genome Institute (JGI-PGF)"/>
            <person name="Lucas S."/>
            <person name="Copeland A."/>
            <person name="Lapidus A."/>
            <person name="Glavina del Rio T."/>
            <person name="Dalin E."/>
            <person name="Tice H."/>
            <person name="Bruce D."/>
            <person name="Goodwin L."/>
            <person name="Pitluck S."/>
            <person name="Kyrpides N."/>
            <person name="Mavromatis K."/>
            <person name="Ivanova N."/>
            <person name="Mikhailova N."/>
            <person name="Sims D."/>
            <person name="Meinche L."/>
            <person name="Brettin T."/>
            <person name="Detter J.C."/>
            <person name="Han C."/>
            <person name="Larimer F."/>
            <person name="Land M."/>
            <person name="Hauser L."/>
            <person name="Markowitz V."/>
            <person name="Cheng J.-F."/>
            <person name="Hugenholtz P."/>
            <person name="Woyke T."/>
            <person name="Wu D."/>
            <person name="Spring S."/>
            <person name="Klenk H.-P."/>
            <person name="Eisen J.A."/>
        </authorList>
    </citation>
    <scope>NUCLEOTIDE SEQUENCE [LARGE SCALE GENOMIC DNA]</scope>
    <source>
        <strain evidence="2">ATCC 43595 / DSM 2588 / LMG 13176 / NBRC 15968 / NCIMB 11800 / UQM 2034</strain>
    </source>
</reference>
<dbReference type="KEGG" id="cpi:Cpin_3190"/>
<accession>A0A979G486</accession>
<protein>
    <submittedName>
        <fullName evidence="1">Uncharacterized protein</fullName>
    </submittedName>
</protein>
<dbReference type="AlphaFoldDB" id="A0A979G486"/>
<organism evidence="1 2">
    <name type="scientific">Chitinophaga pinensis (strain ATCC 43595 / DSM 2588 / LMG 13176 / NBRC 15968 / NCIMB 11800 / UQM 2034)</name>
    <dbReference type="NCBI Taxonomy" id="485918"/>
    <lineage>
        <taxon>Bacteria</taxon>
        <taxon>Pseudomonadati</taxon>
        <taxon>Bacteroidota</taxon>
        <taxon>Chitinophagia</taxon>
        <taxon>Chitinophagales</taxon>
        <taxon>Chitinophagaceae</taxon>
        <taxon>Chitinophaga</taxon>
    </lineage>
</organism>